<comment type="caution">
    <text evidence="1">The sequence shown here is derived from an EMBL/GenBank/DDBJ whole genome shotgun (WGS) entry which is preliminary data.</text>
</comment>
<proteinExistence type="predicted"/>
<gene>
    <name evidence="1" type="ORF">LS79_005225</name>
</gene>
<evidence type="ECO:0000313" key="2">
    <source>
        <dbReference type="Proteomes" id="UP000029857"/>
    </source>
</evidence>
<sequence>MKKFILTLWLCACVVYGDEAESEHLKNKVAFIEKNFDSKMALEIQGAGIKSETSKLLFKVAMTPLLYESGLEGDDSNGGWGGFNGDDFWNRYYDLEKRVKKVCGTLITEQETRQEVKKDFFTGRQYTANEDYTVYKQNYTPAEQKCIKSLATLELEMNRDIVNWKLERMKADGTYDYDAKSYQLADTLWEKFNRYAKLGLIKDYNKPGMDKITKGLFYIWVVEEGSLYSKLDSIDRFLVHYGYSLREYFSFLYESMETNLKTLEELLKDKKVYLSAKEYEEAVKKQQEADKLKKIELLREFVLKSGDIAYNEDKEKLSHYFNKCMSLSDDGAKKKETLLGGEYAGLLDEKYYDYDGNSYTTKAEIENTPLYKQLAWCALKETLDREISYRQEKIFENWRYRSIYNVEL</sequence>
<reference evidence="1 2" key="1">
    <citation type="journal article" date="2014" name="Genome Announc.">
        <title>Draft genome sequences of eight enterohepatic helicobacter species isolated from both laboratory and wild rodents.</title>
        <authorList>
            <person name="Sheh A."/>
            <person name="Shen Z."/>
            <person name="Fox J.G."/>
        </authorList>
    </citation>
    <scope>NUCLEOTIDE SEQUENCE [LARGE SCALE GENOMIC DNA]</scope>
    <source>
        <strain evidence="1 2">ATCC 49320</strain>
    </source>
</reference>
<dbReference type="AlphaFoldDB" id="A0A4U8U9Q5"/>
<name>A0A4U8U9Q5_9HELI</name>
<dbReference type="EMBL" id="JRPJ02000014">
    <property type="protein sequence ID" value="TLE10668.1"/>
    <property type="molecule type" value="Genomic_DNA"/>
</dbReference>
<evidence type="ECO:0000313" key="1">
    <source>
        <dbReference type="EMBL" id="TLE10668.1"/>
    </source>
</evidence>
<accession>A0A4U8U9Q5</accession>
<organism evidence="1 2">
    <name type="scientific">Helicobacter bilis</name>
    <dbReference type="NCBI Taxonomy" id="37372"/>
    <lineage>
        <taxon>Bacteria</taxon>
        <taxon>Pseudomonadati</taxon>
        <taxon>Campylobacterota</taxon>
        <taxon>Epsilonproteobacteria</taxon>
        <taxon>Campylobacterales</taxon>
        <taxon>Helicobacteraceae</taxon>
        <taxon>Helicobacter</taxon>
    </lineage>
</organism>
<protein>
    <submittedName>
        <fullName evidence="1">Uncharacterized protein</fullName>
    </submittedName>
</protein>
<dbReference type="Proteomes" id="UP000029857">
    <property type="component" value="Unassembled WGS sequence"/>
</dbReference>
<dbReference type="RefSeq" id="WP_034578880.1">
    <property type="nucleotide sequence ID" value="NZ_CAMCCI010000031.1"/>
</dbReference>